<proteinExistence type="predicted"/>
<keyword evidence="2" id="KW-0812">Transmembrane</keyword>
<dbReference type="EMBL" id="HBGW01000961">
    <property type="protein sequence ID" value="CAD9482395.1"/>
    <property type="molecule type" value="Transcribed_RNA"/>
</dbReference>
<dbReference type="SUPFAM" id="SSF53448">
    <property type="entry name" value="Nucleotide-diphospho-sugar transferases"/>
    <property type="match status" value="1"/>
</dbReference>
<evidence type="ECO:0008006" key="4">
    <source>
        <dbReference type="Google" id="ProtNLM"/>
    </source>
</evidence>
<dbReference type="InterPro" id="IPR029044">
    <property type="entry name" value="Nucleotide-diphossugar_trans"/>
</dbReference>
<reference evidence="3" key="1">
    <citation type="submission" date="2021-01" db="EMBL/GenBank/DDBJ databases">
        <authorList>
            <person name="Corre E."/>
            <person name="Pelletier E."/>
            <person name="Niang G."/>
            <person name="Scheremetjew M."/>
            <person name="Finn R."/>
            <person name="Kale V."/>
            <person name="Holt S."/>
            <person name="Cochrane G."/>
            <person name="Meng A."/>
            <person name="Brown T."/>
            <person name="Cohen L."/>
        </authorList>
    </citation>
    <scope>NUCLEOTIDE SEQUENCE</scope>
    <source>
        <strain evidence="3">RCC3387</strain>
    </source>
</reference>
<dbReference type="AlphaFoldDB" id="A0A6U9HIW4"/>
<protein>
    <recommendedName>
        <fullName evidence="4">Glycosyltransferase 2-like domain-containing protein</fullName>
    </recommendedName>
</protein>
<evidence type="ECO:0000313" key="3">
    <source>
        <dbReference type="EMBL" id="CAD9482395.1"/>
    </source>
</evidence>
<keyword evidence="2" id="KW-1133">Transmembrane helix</keyword>
<sequence>MAVLSTPAPPGAEDVKGPPRAAQETYAVGVADPLLLEKGRHPVGDVFSGTQRCYQAWAKVLCVLSLAIVIAGALNAYVNAYLRVMQGAAFVVIICAVLSTSDSTKDDPLRPTGGRHVLLMSHYKEDRGMFDRLLNSVYDAQKNAKWEVTVVIAAEEGSLMITESWDQTALSPDPQSLPVHVAVHPKNQPGERAGLGSNLRHAINFIMTETSLPVSGTMVTKVDGNCWIPPHFFSQLESAWSSMDDNVCFQTSLIELDPRFGEYQECHLFLKPFARFASVLHIMATHVFYLCGFHSSFCMPLQMICRAGSWDPWMIQEDNLMLYRAALSSEGRLRCHLLRASVYNAPCLTWDDVIKQRMRCLTHGWLALGFVFGNIHRLMRAPLTMVMLAHSAFMRMFGSVLLGFFPLT</sequence>
<feature type="transmembrane region" description="Helical" evidence="2">
    <location>
        <begin position="56"/>
        <end position="74"/>
    </location>
</feature>
<keyword evidence="2" id="KW-0472">Membrane</keyword>
<accession>A0A6U9HIW4</accession>
<name>A0A6U9HIW4_9DINO</name>
<evidence type="ECO:0000256" key="2">
    <source>
        <dbReference type="SAM" id="Phobius"/>
    </source>
</evidence>
<evidence type="ECO:0000256" key="1">
    <source>
        <dbReference type="SAM" id="MobiDB-lite"/>
    </source>
</evidence>
<feature type="region of interest" description="Disordered" evidence="1">
    <location>
        <begin position="1"/>
        <end position="21"/>
    </location>
</feature>
<organism evidence="3">
    <name type="scientific">Zooxanthella nutricula</name>
    <dbReference type="NCBI Taxonomy" id="1333877"/>
    <lineage>
        <taxon>Eukaryota</taxon>
        <taxon>Sar</taxon>
        <taxon>Alveolata</taxon>
        <taxon>Dinophyceae</taxon>
        <taxon>Peridiniales</taxon>
        <taxon>Peridiniales incertae sedis</taxon>
        <taxon>Zooxanthella</taxon>
    </lineage>
</organism>
<gene>
    <name evidence="3" type="ORF">BRAN1462_LOCUS635</name>
</gene>